<comment type="caution">
    <text evidence="5">The sequence shown here is derived from an EMBL/GenBank/DDBJ whole genome shotgun (WGS) entry which is preliminary data.</text>
</comment>
<keyword evidence="1" id="KW-0678">Repressor</keyword>
<evidence type="ECO:0000259" key="4">
    <source>
        <dbReference type="PROSITE" id="PS50977"/>
    </source>
</evidence>
<evidence type="ECO:0000313" key="5">
    <source>
        <dbReference type="EMBL" id="MFD1606894.1"/>
    </source>
</evidence>
<evidence type="ECO:0000256" key="3">
    <source>
        <dbReference type="PROSITE-ProRule" id="PRU00335"/>
    </source>
</evidence>
<dbReference type="EMBL" id="JBHUDE010000017">
    <property type="protein sequence ID" value="MFD1606894.1"/>
    <property type="molecule type" value="Genomic_DNA"/>
</dbReference>
<accession>A0ABW4HMY4</accession>
<dbReference type="Pfam" id="PF00440">
    <property type="entry name" value="TetR_N"/>
    <property type="match status" value="1"/>
</dbReference>
<dbReference type="PRINTS" id="PR00455">
    <property type="entry name" value="HTHTETR"/>
</dbReference>
<reference evidence="6" key="1">
    <citation type="journal article" date="2019" name="Int. J. Syst. Evol. Microbiol.">
        <title>The Global Catalogue of Microorganisms (GCM) 10K type strain sequencing project: providing services to taxonomists for standard genome sequencing and annotation.</title>
        <authorList>
            <consortium name="The Broad Institute Genomics Platform"/>
            <consortium name="The Broad Institute Genome Sequencing Center for Infectious Disease"/>
            <person name="Wu L."/>
            <person name="Ma J."/>
        </authorList>
    </citation>
    <scope>NUCLEOTIDE SEQUENCE [LARGE SCALE GENOMIC DNA]</scope>
    <source>
        <strain evidence="6">CGMCC 1.12376</strain>
    </source>
</reference>
<dbReference type="InterPro" id="IPR009057">
    <property type="entry name" value="Homeodomain-like_sf"/>
</dbReference>
<keyword evidence="2 3" id="KW-0238">DNA-binding</keyword>
<dbReference type="Gene3D" id="1.10.357.10">
    <property type="entry name" value="Tetracycline Repressor, domain 2"/>
    <property type="match status" value="1"/>
</dbReference>
<organism evidence="5 6">
    <name type="scientific">Oceanobacillus luteolus</name>
    <dbReference type="NCBI Taxonomy" id="1274358"/>
    <lineage>
        <taxon>Bacteria</taxon>
        <taxon>Bacillati</taxon>
        <taxon>Bacillota</taxon>
        <taxon>Bacilli</taxon>
        <taxon>Bacillales</taxon>
        <taxon>Bacillaceae</taxon>
        <taxon>Oceanobacillus</taxon>
    </lineage>
</organism>
<dbReference type="PANTHER" id="PTHR43479:SF11">
    <property type="entry name" value="ACREF_ENVCD OPERON REPRESSOR-RELATED"/>
    <property type="match status" value="1"/>
</dbReference>
<sequence>MHTKLIQAALNQYSNYGYNGATMRKIAEEVGIKPASIYYFYKNKEELFIAAFQHLLDNHFCKMENILKEHKDKPIQEIFNAMLQGIVDHHTDDMQGTNAYISLVTSPLDEISDYLHNHMLRYNDWLTESLESILKKRYPGMATNEVDCIVKQFILIGNGVFWGIKLYEGEVLKEQITLAEKIIQSLCEEINEKYIKQSFSE</sequence>
<protein>
    <submittedName>
        <fullName evidence="5">TetR/AcrR family transcriptional regulator</fullName>
    </submittedName>
</protein>
<dbReference type="SUPFAM" id="SSF46689">
    <property type="entry name" value="Homeodomain-like"/>
    <property type="match status" value="1"/>
</dbReference>
<proteinExistence type="predicted"/>
<evidence type="ECO:0000313" key="6">
    <source>
        <dbReference type="Proteomes" id="UP001597221"/>
    </source>
</evidence>
<feature type="DNA-binding region" description="H-T-H motif" evidence="3">
    <location>
        <begin position="22"/>
        <end position="41"/>
    </location>
</feature>
<feature type="domain" description="HTH tetR-type" evidence="4">
    <location>
        <begin position="1"/>
        <end position="59"/>
    </location>
</feature>
<evidence type="ECO:0000256" key="2">
    <source>
        <dbReference type="ARBA" id="ARBA00023125"/>
    </source>
</evidence>
<dbReference type="InterPro" id="IPR050624">
    <property type="entry name" value="HTH-type_Tx_Regulator"/>
</dbReference>
<dbReference type="Gene3D" id="1.10.10.60">
    <property type="entry name" value="Homeodomain-like"/>
    <property type="match status" value="1"/>
</dbReference>
<dbReference type="Proteomes" id="UP001597221">
    <property type="component" value="Unassembled WGS sequence"/>
</dbReference>
<name>A0ABW4HMY4_9BACI</name>
<dbReference type="RefSeq" id="WP_379596223.1">
    <property type="nucleotide sequence ID" value="NZ_JBHUDE010000017.1"/>
</dbReference>
<dbReference type="InterPro" id="IPR001647">
    <property type="entry name" value="HTH_TetR"/>
</dbReference>
<keyword evidence="6" id="KW-1185">Reference proteome</keyword>
<dbReference type="PANTHER" id="PTHR43479">
    <property type="entry name" value="ACREF/ENVCD OPERON REPRESSOR-RELATED"/>
    <property type="match status" value="1"/>
</dbReference>
<evidence type="ECO:0000256" key="1">
    <source>
        <dbReference type="ARBA" id="ARBA00022491"/>
    </source>
</evidence>
<gene>
    <name evidence="5" type="ORF">ACFSBH_04430</name>
</gene>
<dbReference type="PROSITE" id="PS50977">
    <property type="entry name" value="HTH_TETR_2"/>
    <property type="match status" value="1"/>
</dbReference>